<comment type="caution">
    <text evidence="1">The sequence shown here is derived from an EMBL/GenBank/DDBJ whole genome shotgun (WGS) entry which is preliminary data.</text>
</comment>
<reference evidence="1 2" key="1">
    <citation type="submission" date="2019-11" db="EMBL/GenBank/DDBJ databases">
        <title>Whole genome sequence of Oryza granulata.</title>
        <authorList>
            <person name="Li W."/>
        </authorList>
    </citation>
    <scope>NUCLEOTIDE SEQUENCE [LARGE SCALE GENOMIC DNA]</scope>
    <source>
        <strain evidence="2">cv. Menghai</strain>
        <tissue evidence="1">Leaf</tissue>
    </source>
</reference>
<evidence type="ECO:0000313" key="1">
    <source>
        <dbReference type="EMBL" id="KAF0918645.1"/>
    </source>
</evidence>
<keyword evidence="2" id="KW-1185">Reference proteome</keyword>
<sequence length="83" mass="8513">MLVAVLPAGRHHAAGPVLPSVSPSLHPRGRATVVLITPSPVIDLPIALGGRRPVILGQRQGRSSASSSCDAAAWVSRAVVRPP</sequence>
<name>A0A6G1E0K7_9ORYZ</name>
<gene>
    <name evidence="1" type="ORF">E2562_025579</name>
</gene>
<proteinExistence type="predicted"/>
<protein>
    <submittedName>
        <fullName evidence="1">Uncharacterized protein</fullName>
    </submittedName>
</protein>
<organism evidence="1 2">
    <name type="scientific">Oryza meyeriana var. granulata</name>
    <dbReference type="NCBI Taxonomy" id="110450"/>
    <lineage>
        <taxon>Eukaryota</taxon>
        <taxon>Viridiplantae</taxon>
        <taxon>Streptophyta</taxon>
        <taxon>Embryophyta</taxon>
        <taxon>Tracheophyta</taxon>
        <taxon>Spermatophyta</taxon>
        <taxon>Magnoliopsida</taxon>
        <taxon>Liliopsida</taxon>
        <taxon>Poales</taxon>
        <taxon>Poaceae</taxon>
        <taxon>BOP clade</taxon>
        <taxon>Oryzoideae</taxon>
        <taxon>Oryzeae</taxon>
        <taxon>Oryzinae</taxon>
        <taxon>Oryza</taxon>
        <taxon>Oryza meyeriana</taxon>
    </lineage>
</organism>
<dbReference type="EMBL" id="SPHZ02000005">
    <property type="protein sequence ID" value="KAF0918645.1"/>
    <property type="molecule type" value="Genomic_DNA"/>
</dbReference>
<dbReference type="AlphaFoldDB" id="A0A6G1E0K7"/>
<accession>A0A6G1E0K7</accession>
<dbReference type="Proteomes" id="UP000479710">
    <property type="component" value="Unassembled WGS sequence"/>
</dbReference>
<evidence type="ECO:0000313" key="2">
    <source>
        <dbReference type="Proteomes" id="UP000479710"/>
    </source>
</evidence>